<dbReference type="InterPro" id="IPR019413">
    <property type="entry name" value="Dsc3_ub-like_dom"/>
</dbReference>
<dbReference type="Pfam" id="PF13373">
    <property type="entry name" value="Dsc3_C"/>
    <property type="match status" value="1"/>
</dbReference>
<name>A0ABP0D7Q0_9PEZI</name>
<dbReference type="Proteomes" id="UP001642502">
    <property type="component" value="Unassembled WGS sequence"/>
</dbReference>
<sequence>MNNRDRDPLSGRPSPAPAPHRNTAASLYLTARFLSLPDVQITIPDPGCVTIVGLKMLIRRELVRKAAQAAIEASSLTGLSPDQHNGSHRGKEKEKEEPVSPSPTLQDAHRRRLRIIYAGKILADNVVLAHVLRPVPPPPRAVRPTSSPGGSQTHTGSGAQPGTGTQTPLDDGAAMAGRVYVNCSIDDIMSARELSAEADAAATAAVLYGRRSEAGGPTGTLSPASASGASVPGHAGGRSSSGPMSLGSTHRRGTSGGQAGGSGFVSATPEQQQQQQQQGNQSATGGWGGATTPAPRGFDRLLQAGFTLAEVNQLRLQFNTIQAARFTPDTMPSPDSMRNMEDSWLDNSGSDGLGASVGAAGSGGPGGTGGGVGDDGNPLPDDAGLPGMLETMVRAMVVGFVFPLGSMSWLMREEGLWTPRWRMFVSMGVVVSLMIGSVKTLAGEW</sequence>
<dbReference type="InterPro" id="IPR045226">
    <property type="entry name" value="Dsc3"/>
</dbReference>
<protein>
    <recommendedName>
        <fullName evidence="6">Ubiquitin-like domain-containing protein</fullName>
    </recommendedName>
</protein>
<evidence type="ECO:0000313" key="5">
    <source>
        <dbReference type="Proteomes" id="UP001642502"/>
    </source>
</evidence>
<feature type="compositionally biased region" description="Gly residues" evidence="1">
    <location>
        <begin position="254"/>
        <end position="263"/>
    </location>
</feature>
<feature type="region of interest" description="Disordered" evidence="1">
    <location>
        <begin position="349"/>
        <end position="379"/>
    </location>
</feature>
<feature type="compositionally biased region" description="Gly residues" evidence="1">
    <location>
        <begin position="360"/>
        <end position="374"/>
    </location>
</feature>
<feature type="compositionally biased region" description="Polar residues" evidence="1">
    <location>
        <begin position="238"/>
        <end position="248"/>
    </location>
</feature>
<dbReference type="EMBL" id="CAWUON010000006">
    <property type="protein sequence ID" value="CAK7264231.1"/>
    <property type="molecule type" value="Genomic_DNA"/>
</dbReference>
<dbReference type="InterPro" id="IPR025390">
    <property type="entry name" value="Dsc3_C"/>
</dbReference>
<feature type="domain" description="DSC E3 ubiquitin ligase complex subunit 3 ubiquitin-like" evidence="2">
    <location>
        <begin position="106"/>
        <end position="187"/>
    </location>
</feature>
<reference evidence="4 5" key="1">
    <citation type="submission" date="2024-01" db="EMBL/GenBank/DDBJ databases">
        <authorList>
            <person name="Allen C."/>
            <person name="Tagirdzhanova G."/>
        </authorList>
    </citation>
    <scope>NUCLEOTIDE SEQUENCE [LARGE SCALE GENOMIC DNA]</scope>
    <source>
        <strain evidence="4 5">CBS 119000</strain>
    </source>
</reference>
<feature type="compositionally biased region" description="Polar residues" evidence="1">
    <location>
        <begin position="74"/>
        <end position="84"/>
    </location>
</feature>
<feature type="region of interest" description="Disordered" evidence="1">
    <location>
        <begin position="213"/>
        <end position="296"/>
    </location>
</feature>
<evidence type="ECO:0008006" key="6">
    <source>
        <dbReference type="Google" id="ProtNLM"/>
    </source>
</evidence>
<feature type="compositionally biased region" description="Basic and acidic residues" evidence="1">
    <location>
        <begin position="89"/>
        <end position="98"/>
    </location>
</feature>
<feature type="region of interest" description="Disordered" evidence="1">
    <location>
        <begin position="74"/>
        <end position="107"/>
    </location>
</feature>
<dbReference type="PANTHER" id="PTHR28049:SF1">
    <property type="entry name" value="DSC E3 UBIQUITIN LIGASE COMPLEX SUBUNIT 3"/>
    <property type="match status" value="1"/>
</dbReference>
<evidence type="ECO:0000259" key="2">
    <source>
        <dbReference type="Pfam" id="PF10302"/>
    </source>
</evidence>
<evidence type="ECO:0000256" key="1">
    <source>
        <dbReference type="SAM" id="MobiDB-lite"/>
    </source>
</evidence>
<keyword evidence="5" id="KW-1185">Reference proteome</keyword>
<organism evidence="4 5">
    <name type="scientific">Sporothrix epigloea</name>
    <dbReference type="NCBI Taxonomy" id="1892477"/>
    <lineage>
        <taxon>Eukaryota</taxon>
        <taxon>Fungi</taxon>
        <taxon>Dikarya</taxon>
        <taxon>Ascomycota</taxon>
        <taxon>Pezizomycotina</taxon>
        <taxon>Sordariomycetes</taxon>
        <taxon>Sordariomycetidae</taxon>
        <taxon>Ophiostomatales</taxon>
        <taxon>Ophiostomataceae</taxon>
        <taxon>Sporothrix</taxon>
    </lineage>
</organism>
<dbReference type="PANTHER" id="PTHR28049">
    <property type="entry name" value="TRANSMEMBRANE PROTEIN YOR223W"/>
    <property type="match status" value="1"/>
</dbReference>
<feature type="compositionally biased region" description="Low complexity" evidence="1">
    <location>
        <begin position="349"/>
        <end position="359"/>
    </location>
</feature>
<feature type="region of interest" description="Disordered" evidence="1">
    <location>
        <begin position="1"/>
        <end position="21"/>
    </location>
</feature>
<feature type="compositionally biased region" description="Low complexity" evidence="1">
    <location>
        <begin position="222"/>
        <end position="233"/>
    </location>
</feature>
<feature type="compositionally biased region" description="Polar residues" evidence="1">
    <location>
        <begin position="145"/>
        <end position="168"/>
    </location>
</feature>
<feature type="domain" description="DSC E3 ubiquitin ligase complex subunit 3 C-terminal" evidence="3">
    <location>
        <begin position="296"/>
        <end position="439"/>
    </location>
</feature>
<accession>A0ABP0D7Q0</accession>
<feature type="region of interest" description="Disordered" evidence="1">
    <location>
        <begin position="135"/>
        <end position="171"/>
    </location>
</feature>
<proteinExistence type="predicted"/>
<evidence type="ECO:0000313" key="4">
    <source>
        <dbReference type="EMBL" id="CAK7264231.1"/>
    </source>
</evidence>
<evidence type="ECO:0000259" key="3">
    <source>
        <dbReference type="Pfam" id="PF13373"/>
    </source>
</evidence>
<dbReference type="Pfam" id="PF10302">
    <property type="entry name" value="Dsc3_N"/>
    <property type="match status" value="1"/>
</dbReference>
<comment type="caution">
    <text evidence="4">The sequence shown here is derived from an EMBL/GenBank/DDBJ whole genome shotgun (WGS) entry which is preliminary data.</text>
</comment>
<gene>
    <name evidence="4" type="ORF">SEPCBS119000_000883</name>
</gene>